<evidence type="ECO:0000313" key="3">
    <source>
        <dbReference type="Proteomes" id="UP000053424"/>
    </source>
</evidence>
<evidence type="ECO:0008006" key="4">
    <source>
        <dbReference type="Google" id="ProtNLM"/>
    </source>
</evidence>
<keyword evidence="3" id="KW-1185">Reference proteome</keyword>
<reference evidence="3" key="2">
    <citation type="submission" date="2015-01" db="EMBL/GenBank/DDBJ databases">
        <title>Evolutionary Origins and Diversification of the Mycorrhizal Mutualists.</title>
        <authorList>
            <consortium name="DOE Joint Genome Institute"/>
            <consortium name="Mycorrhizal Genomics Consortium"/>
            <person name="Kohler A."/>
            <person name="Kuo A."/>
            <person name="Nagy L.G."/>
            <person name="Floudas D."/>
            <person name="Copeland A."/>
            <person name="Barry K.W."/>
            <person name="Cichocki N."/>
            <person name="Veneault-Fourrey C."/>
            <person name="LaButti K."/>
            <person name="Lindquist E.A."/>
            <person name="Lipzen A."/>
            <person name="Lundell T."/>
            <person name="Morin E."/>
            <person name="Murat C."/>
            <person name="Riley R."/>
            <person name="Ohm R."/>
            <person name="Sun H."/>
            <person name="Tunlid A."/>
            <person name="Henrissat B."/>
            <person name="Grigoriev I.V."/>
            <person name="Hibbett D.S."/>
            <person name="Martin F."/>
        </authorList>
    </citation>
    <scope>NUCLEOTIDE SEQUENCE [LARGE SCALE GENOMIC DNA]</scope>
    <source>
        <strain evidence="3">h7</strain>
    </source>
</reference>
<evidence type="ECO:0000313" key="2">
    <source>
        <dbReference type="EMBL" id="KIM37963.1"/>
    </source>
</evidence>
<dbReference type="EMBL" id="KN831794">
    <property type="protein sequence ID" value="KIM37963.1"/>
    <property type="molecule type" value="Genomic_DNA"/>
</dbReference>
<name>A0A0C2XJI8_HEBCY</name>
<dbReference type="OrthoDB" id="3067544at2759"/>
<reference evidence="2 3" key="1">
    <citation type="submission" date="2014-04" db="EMBL/GenBank/DDBJ databases">
        <authorList>
            <consortium name="DOE Joint Genome Institute"/>
            <person name="Kuo A."/>
            <person name="Gay G."/>
            <person name="Dore J."/>
            <person name="Kohler A."/>
            <person name="Nagy L.G."/>
            <person name="Floudas D."/>
            <person name="Copeland A."/>
            <person name="Barry K.W."/>
            <person name="Cichocki N."/>
            <person name="Veneault-Fourrey C."/>
            <person name="LaButti K."/>
            <person name="Lindquist E.A."/>
            <person name="Lipzen A."/>
            <person name="Lundell T."/>
            <person name="Morin E."/>
            <person name="Murat C."/>
            <person name="Sun H."/>
            <person name="Tunlid A."/>
            <person name="Henrissat B."/>
            <person name="Grigoriev I.V."/>
            <person name="Hibbett D.S."/>
            <person name="Martin F."/>
            <person name="Nordberg H.P."/>
            <person name="Cantor M.N."/>
            <person name="Hua S.X."/>
        </authorList>
    </citation>
    <scope>NUCLEOTIDE SEQUENCE [LARGE SCALE GENOMIC DNA]</scope>
    <source>
        <strain evidence="3">h7</strain>
    </source>
</reference>
<dbReference type="Proteomes" id="UP000053424">
    <property type="component" value="Unassembled WGS sequence"/>
</dbReference>
<gene>
    <name evidence="2" type="ORF">M413DRAFT_30609</name>
</gene>
<organism evidence="2 3">
    <name type="scientific">Hebeloma cylindrosporum</name>
    <dbReference type="NCBI Taxonomy" id="76867"/>
    <lineage>
        <taxon>Eukaryota</taxon>
        <taxon>Fungi</taxon>
        <taxon>Dikarya</taxon>
        <taxon>Basidiomycota</taxon>
        <taxon>Agaricomycotina</taxon>
        <taxon>Agaricomycetes</taxon>
        <taxon>Agaricomycetidae</taxon>
        <taxon>Agaricales</taxon>
        <taxon>Agaricineae</taxon>
        <taxon>Hymenogastraceae</taxon>
        <taxon>Hebeloma</taxon>
    </lineage>
</organism>
<protein>
    <recommendedName>
        <fullName evidence="4">Retrotransposon gag domain-containing protein</fullName>
    </recommendedName>
</protein>
<evidence type="ECO:0000256" key="1">
    <source>
        <dbReference type="SAM" id="MobiDB-lite"/>
    </source>
</evidence>
<dbReference type="HOGENOM" id="CLU_153343_0_0_1"/>
<feature type="region of interest" description="Disordered" evidence="1">
    <location>
        <begin position="44"/>
        <end position="99"/>
    </location>
</feature>
<sequence length="171" mass="19165">MPSPKPMAQDLPPSNEERIGHLEETISDLRSQGDDTKTLLQQVLDRRSPPAPVPTGLPPVCTFSRSGHSAPTSPTSPHIPPSTGQKKAILKPSNPANFDSDHTRGKAFLTSCWTYIQLCPESFPDEITKIIWAMSFMKTGRASRWAERELESEVQEGSLRFIDWLDFEEEF</sequence>
<feature type="compositionally biased region" description="Low complexity" evidence="1">
    <location>
        <begin position="66"/>
        <end position="84"/>
    </location>
</feature>
<accession>A0A0C2XJI8</accession>
<dbReference type="AlphaFoldDB" id="A0A0C2XJI8"/>
<proteinExistence type="predicted"/>